<evidence type="ECO:0008006" key="5">
    <source>
        <dbReference type="Google" id="ProtNLM"/>
    </source>
</evidence>
<dbReference type="SUPFAM" id="SSF53756">
    <property type="entry name" value="UDP-Glycosyltransferase/glycogen phosphorylase"/>
    <property type="match status" value="1"/>
</dbReference>
<accession>A0A2H0UFX8</accession>
<comment type="caution">
    <text evidence="3">The sequence shown here is derived from an EMBL/GenBank/DDBJ whole genome shotgun (WGS) entry which is preliminary data.</text>
</comment>
<reference evidence="4" key="1">
    <citation type="submission" date="2017-09" db="EMBL/GenBank/DDBJ databases">
        <title>Depth-based differentiation of microbial function through sediment-hosted aquifers and enrichment of novel symbionts in the deep terrestrial subsurface.</title>
        <authorList>
            <person name="Probst A.J."/>
            <person name="Ladd B."/>
            <person name="Jarett J.K."/>
            <person name="Geller-Mcgrath D.E."/>
            <person name="Sieber C.M.K."/>
            <person name="Emerson J.B."/>
            <person name="Anantharaman K."/>
            <person name="Thomas B.C."/>
            <person name="Malmstrom R."/>
            <person name="Stieglmeier M."/>
            <person name="Klingl A."/>
            <person name="Woyke T."/>
            <person name="Ryan C.M."/>
            <person name="Banfield J.F."/>
        </authorList>
    </citation>
    <scope>NUCLEOTIDE SEQUENCE [LARGE SCALE GENOMIC DNA]</scope>
</reference>
<name>A0A2H0UFX8_9BACT</name>
<sequence>MKKVLIFSLAYYPKFTSGAEAAVKEITHRISSEDIEFHMLTVRFDMQDPAYEKVDNVHVHRVGFGNHYISKIFFIPLSAVQGILLHKKHHFNALWAMMTYMLFPVALMRLLGTRIPHVLTLQDGDPYEKVFKRWFIRPLTPLLDYGFRTATKIQVISHYLGTWPEKRGYTGDVELIYNGANPKNLFPEYSEEEALAVRDSLGKKEGDIYMLNAARLVHQKGHDTVIRALPLLPDHVHFILIGSGEDEAMLKNLAKELNVENRVQFLGQMDRDKVPTYRNRTVVDIFIGPSRSEGLGNSFLSAMAARLPVIATQEGGIAEFLFDEKRNPDTPPTGWAVDKEHSEQIAEAVQDILAHPEKVKEVTERSYEMVLEKYNWDNIALQMNREIFDQVM</sequence>
<protein>
    <recommendedName>
        <fullName evidence="5">Glycosyl transferase family 1 domain-containing protein</fullName>
    </recommendedName>
</protein>
<evidence type="ECO:0000259" key="1">
    <source>
        <dbReference type="Pfam" id="PF00534"/>
    </source>
</evidence>
<dbReference type="EMBL" id="PFBH01000008">
    <property type="protein sequence ID" value="PIR85297.1"/>
    <property type="molecule type" value="Genomic_DNA"/>
</dbReference>
<dbReference type="Pfam" id="PF13439">
    <property type="entry name" value="Glyco_transf_4"/>
    <property type="match status" value="1"/>
</dbReference>
<dbReference type="GO" id="GO:0016757">
    <property type="term" value="F:glycosyltransferase activity"/>
    <property type="evidence" value="ECO:0007669"/>
    <property type="project" value="InterPro"/>
</dbReference>
<feature type="domain" description="Glycosyltransferase subfamily 4-like N-terminal" evidence="2">
    <location>
        <begin position="17"/>
        <end position="182"/>
    </location>
</feature>
<gene>
    <name evidence="3" type="ORF">COU15_01400</name>
</gene>
<dbReference type="Pfam" id="PF00534">
    <property type="entry name" value="Glycos_transf_1"/>
    <property type="match status" value="1"/>
</dbReference>
<evidence type="ECO:0000313" key="3">
    <source>
        <dbReference type="EMBL" id="PIR85297.1"/>
    </source>
</evidence>
<organism evidence="3 4">
    <name type="scientific">Candidatus Kaiserbacteria bacterium CG10_big_fil_rev_8_21_14_0_10_45_20</name>
    <dbReference type="NCBI Taxonomy" id="1974607"/>
    <lineage>
        <taxon>Bacteria</taxon>
        <taxon>Candidatus Kaiseribacteriota</taxon>
    </lineage>
</organism>
<dbReference type="InterPro" id="IPR028098">
    <property type="entry name" value="Glyco_trans_4-like_N"/>
</dbReference>
<dbReference type="CDD" id="cd03801">
    <property type="entry name" value="GT4_PimA-like"/>
    <property type="match status" value="1"/>
</dbReference>
<dbReference type="Gene3D" id="3.40.50.2000">
    <property type="entry name" value="Glycogen Phosphorylase B"/>
    <property type="match status" value="2"/>
</dbReference>
<proteinExistence type="predicted"/>
<dbReference type="Proteomes" id="UP000229315">
    <property type="component" value="Unassembled WGS sequence"/>
</dbReference>
<dbReference type="AlphaFoldDB" id="A0A2H0UFX8"/>
<evidence type="ECO:0000259" key="2">
    <source>
        <dbReference type="Pfam" id="PF13439"/>
    </source>
</evidence>
<dbReference type="PANTHER" id="PTHR12526">
    <property type="entry name" value="GLYCOSYLTRANSFERASE"/>
    <property type="match status" value="1"/>
</dbReference>
<feature type="domain" description="Glycosyl transferase family 1" evidence="1">
    <location>
        <begin position="198"/>
        <end position="368"/>
    </location>
</feature>
<evidence type="ECO:0000313" key="4">
    <source>
        <dbReference type="Proteomes" id="UP000229315"/>
    </source>
</evidence>
<dbReference type="InterPro" id="IPR001296">
    <property type="entry name" value="Glyco_trans_1"/>
</dbReference>